<dbReference type="FunFam" id="3.40.50.720:FF:000121">
    <property type="entry name" value="Prostaglandin reductase 2"/>
    <property type="match status" value="1"/>
</dbReference>
<dbReference type="Pfam" id="PF16884">
    <property type="entry name" value="ADH_N_2"/>
    <property type="match status" value="1"/>
</dbReference>
<dbReference type="RefSeq" id="WP_148579812.1">
    <property type="nucleotide sequence ID" value="NZ_SDKK01000013.1"/>
</dbReference>
<comment type="caution">
    <text evidence="4">The sequence shown here is derived from an EMBL/GenBank/DDBJ whole genome shotgun (WGS) entry which is preliminary data.</text>
</comment>
<name>A0A6C2CPM3_9RHOO</name>
<dbReference type="SUPFAM" id="SSF51735">
    <property type="entry name" value="NAD(P)-binding Rossmann-fold domains"/>
    <property type="match status" value="1"/>
</dbReference>
<dbReference type="GO" id="GO:0016628">
    <property type="term" value="F:oxidoreductase activity, acting on the CH-CH group of donors, NAD or NADP as acceptor"/>
    <property type="evidence" value="ECO:0007669"/>
    <property type="project" value="InterPro"/>
</dbReference>
<dbReference type="CDD" id="cd05288">
    <property type="entry name" value="PGDH"/>
    <property type="match status" value="1"/>
</dbReference>
<dbReference type="InterPro" id="IPR045010">
    <property type="entry name" value="MDR_fam"/>
</dbReference>
<dbReference type="Gene3D" id="3.40.50.720">
    <property type="entry name" value="NAD(P)-binding Rossmann-like Domain"/>
    <property type="match status" value="1"/>
</dbReference>
<sequence>MTNQKNHQITLARRPEGIPGPDDFTLRETPVPSPADGEVLIQNLYLSLDAAVRSWMKEDCSYFPPIPLGAPVRSTTLGRVVESRHPAHQPGDYVVAYACAAWEDFSVVAGDGLYPVKASPDFPLHYHLSVFSAMGLTPYFGMLDIGKPQPGETALISAAAGAVGSLAGQIAKIKGCRVVGMAGTDAKCRMLVDELGFDAAINYKGKNTEQLSREIAELCPKGVDIFFDNVGGEILDAALLNLAMFARVAFCGAIGDYTKNGPIPGPYHYWQILARCATVRGFLTLYYKDQFPAAIAEMKGWLDSGQLKFTDDISDGLDSTIPAFAKLFTGENKGKLLVRLTSEDL</sequence>
<organism evidence="4 5">
    <name type="scientific">Zoogloea oleivorans</name>
    <dbReference type="NCBI Taxonomy" id="1552750"/>
    <lineage>
        <taxon>Bacteria</taxon>
        <taxon>Pseudomonadati</taxon>
        <taxon>Pseudomonadota</taxon>
        <taxon>Betaproteobacteria</taxon>
        <taxon>Rhodocyclales</taxon>
        <taxon>Zoogloeaceae</taxon>
        <taxon>Zoogloea</taxon>
    </lineage>
</organism>
<dbReference type="Pfam" id="PF00107">
    <property type="entry name" value="ADH_zinc_N"/>
    <property type="match status" value="1"/>
</dbReference>
<dbReference type="EMBL" id="SDKK01000013">
    <property type="protein sequence ID" value="TYC55245.1"/>
    <property type="molecule type" value="Genomic_DNA"/>
</dbReference>
<proteinExistence type="predicted"/>
<evidence type="ECO:0000256" key="1">
    <source>
        <dbReference type="ARBA" id="ARBA00023002"/>
    </source>
</evidence>
<dbReference type="InterPro" id="IPR013149">
    <property type="entry name" value="ADH-like_C"/>
</dbReference>
<evidence type="ECO:0000313" key="5">
    <source>
        <dbReference type="Proteomes" id="UP000389128"/>
    </source>
</evidence>
<evidence type="ECO:0000259" key="3">
    <source>
        <dbReference type="SMART" id="SM00829"/>
    </source>
</evidence>
<dbReference type="PANTHER" id="PTHR43205:SF7">
    <property type="entry name" value="PROSTAGLANDIN REDUCTASE 1"/>
    <property type="match status" value="1"/>
</dbReference>
<dbReference type="Proteomes" id="UP000389128">
    <property type="component" value="Unassembled WGS sequence"/>
</dbReference>
<keyword evidence="1" id="KW-0560">Oxidoreductase</keyword>
<dbReference type="InterPro" id="IPR011032">
    <property type="entry name" value="GroES-like_sf"/>
</dbReference>
<dbReference type="SUPFAM" id="SSF50129">
    <property type="entry name" value="GroES-like"/>
    <property type="match status" value="1"/>
</dbReference>
<keyword evidence="5" id="KW-1185">Reference proteome</keyword>
<dbReference type="InterPro" id="IPR020843">
    <property type="entry name" value="ER"/>
</dbReference>
<dbReference type="InterPro" id="IPR036291">
    <property type="entry name" value="NAD(P)-bd_dom_sf"/>
</dbReference>
<reference evidence="4 5" key="1">
    <citation type="submission" date="2019-01" db="EMBL/GenBank/DDBJ databases">
        <title>Zoogloea oleivorans genome sequencing and assembly.</title>
        <authorList>
            <person name="Tancsics A."/>
            <person name="Farkas M."/>
            <person name="Kriszt B."/>
            <person name="Maroti G."/>
            <person name="Horvath B."/>
        </authorList>
    </citation>
    <scope>NUCLEOTIDE SEQUENCE [LARGE SCALE GENOMIC DNA]</scope>
    <source>
        <strain evidence="4 5">Buc</strain>
    </source>
</reference>
<accession>A0A6C2CPM3</accession>
<dbReference type="PANTHER" id="PTHR43205">
    <property type="entry name" value="PROSTAGLANDIN REDUCTASE"/>
    <property type="match status" value="1"/>
</dbReference>
<dbReference type="OrthoDB" id="9805663at2"/>
<protein>
    <submittedName>
        <fullName evidence="4">NADP-dependent oxidoreductase</fullName>
    </submittedName>
</protein>
<dbReference type="InterPro" id="IPR041694">
    <property type="entry name" value="ADH_N_2"/>
</dbReference>
<dbReference type="SMART" id="SM00829">
    <property type="entry name" value="PKS_ER"/>
    <property type="match status" value="1"/>
</dbReference>
<gene>
    <name evidence="4" type="ORF">ETQ85_14615</name>
</gene>
<feature type="region of interest" description="Disordered" evidence="2">
    <location>
        <begin position="1"/>
        <end position="31"/>
    </location>
</feature>
<dbReference type="AlphaFoldDB" id="A0A6C2CPM3"/>
<evidence type="ECO:0000256" key="2">
    <source>
        <dbReference type="SAM" id="MobiDB-lite"/>
    </source>
</evidence>
<dbReference type="Gene3D" id="3.90.180.10">
    <property type="entry name" value="Medium-chain alcohol dehydrogenases, catalytic domain"/>
    <property type="match status" value="1"/>
</dbReference>
<feature type="domain" description="Enoyl reductase (ER)" evidence="3">
    <location>
        <begin position="20"/>
        <end position="338"/>
    </location>
</feature>
<evidence type="ECO:0000313" key="4">
    <source>
        <dbReference type="EMBL" id="TYC55245.1"/>
    </source>
</evidence>